<keyword evidence="2" id="KW-0963">Cytoplasm</keyword>
<dbReference type="GO" id="GO:2000601">
    <property type="term" value="P:positive regulation of Arp2/3 complex-mediated actin nucleation"/>
    <property type="evidence" value="ECO:0000318"/>
    <property type="project" value="GO_Central"/>
</dbReference>
<keyword evidence="5" id="KW-1185">Reference proteome</keyword>
<dbReference type="GO" id="GO:0003779">
    <property type="term" value="F:actin binding"/>
    <property type="evidence" value="ECO:0007669"/>
    <property type="project" value="UniProtKB-UniRule"/>
</dbReference>
<feature type="compositionally biased region" description="Basic residues" evidence="3">
    <location>
        <begin position="186"/>
        <end position="196"/>
    </location>
</feature>
<accession>W1Q0Y6</accession>
<feature type="region of interest" description="Disordered" evidence="3">
    <location>
        <begin position="367"/>
        <end position="396"/>
    </location>
</feature>
<evidence type="ECO:0000256" key="1">
    <source>
        <dbReference type="ARBA" id="ARBA00006993"/>
    </source>
</evidence>
<dbReference type="eggNOG" id="ENOG502QSPV">
    <property type="taxonomic scope" value="Eukaryota"/>
</dbReference>
<reference evidence="5" key="1">
    <citation type="journal article" date="2013" name="Science">
        <title>The Amborella genome and the evolution of flowering plants.</title>
        <authorList>
            <consortium name="Amborella Genome Project"/>
        </authorList>
    </citation>
    <scope>NUCLEOTIDE SEQUENCE [LARGE SCALE GENOMIC DNA]</scope>
</reference>
<dbReference type="EMBL" id="KI392560">
    <property type="protein sequence ID" value="ERN13890.1"/>
    <property type="molecule type" value="Genomic_DNA"/>
</dbReference>
<dbReference type="Gene3D" id="6.10.280.150">
    <property type="match status" value="2"/>
</dbReference>
<feature type="region of interest" description="Disordered" evidence="3">
    <location>
        <begin position="182"/>
        <end position="217"/>
    </location>
</feature>
<comment type="similarity">
    <text evidence="1 2">Belongs to the SCAR/WAVE family.</text>
</comment>
<organism evidence="4 5">
    <name type="scientific">Amborella trichopoda</name>
    <dbReference type="NCBI Taxonomy" id="13333"/>
    <lineage>
        <taxon>Eukaryota</taxon>
        <taxon>Viridiplantae</taxon>
        <taxon>Streptophyta</taxon>
        <taxon>Embryophyta</taxon>
        <taxon>Tracheophyta</taxon>
        <taxon>Spermatophyta</taxon>
        <taxon>Magnoliopsida</taxon>
        <taxon>Amborellales</taxon>
        <taxon>Amborellaceae</taxon>
        <taxon>Amborella</taxon>
    </lineage>
</organism>
<feature type="region of interest" description="Disordered" evidence="3">
    <location>
        <begin position="547"/>
        <end position="568"/>
    </location>
</feature>
<feature type="compositionally biased region" description="Polar residues" evidence="3">
    <location>
        <begin position="208"/>
        <end position="217"/>
    </location>
</feature>
<dbReference type="Gramene" id="ERN13890">
    <property type="protein sequence ID" value="ERN13890"/>
    <property type="gene ID" value="AMTR_s00021p00061660"/>
</dbReference>
<evidence type="ECO:0000313" key="4">
    <source>
        <dbReference type="EMBL" id="ERN13890.1"/>
    </source>
</evidence>
<evidence type="ECO:0000256" key="3">
    <source>
        <dbReference type="SAM" id="MobiDB-lite"/>
    </source>
</evidence>
<keyword evidence="2" id="KW-0206">Cytoskeleton</keyword>
<comment type="function">
    <text evidence="2">Involved in regulation of actin and microtubule organization. Part of a WAVE complex that activates the Arp2/3 complex.</text>
</comment>
<dbReference type="HOGENOM" id="CLU_005038_0_0_1"/>
<feature type="region of interest" description="Disordered" evidence="3">
    <location>
        <begin position="645"/>
        <end position="667"/>
    </location>
</feature>
<evidence type="ECO:0000313" key="5">
    <source>
        <dbReference type="Proteomes" id="UP000017836"/>
    </source>
</evidence>
<comment type="subcellular location">
    <subcellularLocation>
        <location evidence="2">Cytoplasm</location>
        <location evidence="2">Cytoskeleton</location>
    </subcellularLocation>
</comment>
<sequence length="1119" mass="122016">MPLVRYQVRNEYGLGDPEIYRSAKKDDSPALLEGVAVAGLVGILRQLGDLAEFAVEIFHDLHEQVMAVAARGHNMMIRLEYLEAEIPSVEKSILSKKTHIQCAYSKGSEWHTQIQIDQNHLTRGDLPRFIMDAYEECRGPPRLYLLDRFDTGGSGACLKRYSDPSFFKKKWVGSELMKAEKFQKEKKAHRNKKKAQHERNGEDRDVGSISQHNASSRCFSSLETNEKIARTERMSTPDMKLKPQQVNGSRSVELIKGTGSVRPIFGANSPPGLEEPETNLSATPSLKIRSFGRISTSTPSTLSLELNQMVAEDNRSSHESVHQESIHDSVMWEEKTEVLIPEVELAISSIDASESLLLSGLEERPSNYGNGVDQVMSPSGHEEGSGSQGQSDGTACETDTYMDARATMDSDTEMDPPCKKEGEMKLLSSLIQGFSPNGDSFRSLGSPMRTPPDDHEVPLGTGSACSHTPSNHDTSNSQYLACEGPTQTSASGFSENCISESFSDIVSVRLWTNGGLLGLEPAKPMNIGNAGNQAPNASAMVTTNNAECSSQDTDSTSMAHSTRAPLEEQTRNPGRLIECPYNFRPNMENRGNREDFVIKQKCQEDLALQLELKQGKSFKPSNNQLSNGSEENFVDASVVSSKAELQNSSSFEGKSSADHTEQSDDLVSKAHVKTNLVKFQGGSLRIDPATSSGNTNSKVLANDKFWSLQHSFSSKAGYNGPPSPPLEHMKISFHPMNGSSTSQFKLSFPDGHRFGGRIKDLSLCPSLSLSDPAVPLHDASETESALDLGVLSLKDQETQSKIFHGDSEVLKHADSEYDSEDYSTEEFHKRSPGFSVNLISQESESESWICDDTNGSKDERYDGLCRVSSDTSISSSLGLDGTSSLPFPEDCEFGGPYGGNGNRSPFSMSSSSVELLANLGTVNSTLVPESKDLRYSEPESSVNLASLQEISLNLAAPESIGYETETYEMPPPPPLPPVEWRTMKTPLPGLENKQETAIHASTIASMHTPDIKTVPQSEEGIAKGALMAALNSNGKSTLKKHEASVQPPRSEPLDERTMLLEQIRTKSFSLRRTTTARPNLSPGPTTNINVAAILEKANAIRQAFAGSDDGGDDDNWSDA</sequence>
<dbReference type="PANTHER" id="PTHR12902">
    <property type="entry name" value="WASP-1"/>
    <property type="match status" value="1"/>
</dbReference>
<dbReference type="PANTHER" id="PTHR12902:SF1">
    <property type="entry name" value="WISKOTT-ALDRICH SYNDROME PROTEIN FAMILY MEMBER"/>
    <property type="match status" value="1"/>
</dbReference>
<dbReference type="GO" id="GO:0071933">
    <property type="term" value="F:Arp2/3 complex binding"/>
    <property type="evidence" value="ECO:0000318"/>
    <property type="project" value="GO_Central"/>
</dbReference>
<protein>
    <recommendedName>
        <fullName evidence="2">Protein SCAR</fullName>
    </recommendedName>
    <alternativeName>
        <fullName evidence="2">Protein WAVE</fullName>
    </alternativeName>
</protein>
<dbReference type="KEGG" id="atr:18442137"/>
<proteinExistence type="inferred from homology"/>
<dbReference type="GO" id="GO:0034237">
    <property type="term" value="F:protein kinase A regulatory subunit binding"/>
    <property type="evidence" value="ECO:0000318"/>
    <property type="project" value="GO_Central"/>
</dbReference>
<feature type="compositionally biased region" description="Basic and acidic residues" evidence="3">
    <location>
        <begin position="197"/>
        <end position="206"/>
    </location>
</feature>
<dbReference type="GO" id="GO:0030036">
    <property type="term" value="P:actin cytoskeleton organization"/>
    <property type="evidence" value="ECO:0000318"/>
    <property type="project" value="GO_Central"/>
</dbReference>
<feature type="compositionally biased region" description="Basic and acidic residues" evidence="3">
    <location>
        <begin position="655"/>
        <end position="667"/>
    </location>
</feature>
<name>W1Q0Y6_AMBTC</name>
<feature type="compositionally biased region" description="Polar residues" evidence="3">
    <location>
        <begin position="547"/>
        <end position="560"/>
    </location>
</feature>
<dbReference type="GO" id="GO:0005856">
    <property type="term" value="C:cytoskeleton"/>
    <property type="evidence" value="ECO:0007669"/>
    <property type="project" value="UniProtKB-SubCell"/>
</dbReference>
<dbReference type="InterPro" id="IPR028288">
    <property type="entry name" value="SCAR/WAVE_fam"/>
</dbReference>
<dbReference type="OMA" id="HEGRGVN"/>
<dbReference type="AlphaFoldDB" id="W1Q0Y6"/>
<gene>
    <name evidence="4" type="ORF">AMTR_s00021p00061660</name>
</gene>
<dbReference type="Gene3D" id="1.20.5.340">
    <property type="match status" value="1"/>
</dbReference>
<dbReference type="Proteomes" id="UP000017836">
    <property type="component" value="Unassembled WGS sequence"/>
</dbReference>
<keyword evidence="2" id="KW-0009">Actin-binding</keyword>
<evidence type="ECO:0000256" key="2">
    <source>
        <dbReference type="RuleBase" id="RU367034"/>
    </source>
</evidence>
<dbReference type="OrthoDB" id="753427at2759"/>